<comment type="caution">
    <text evidence="8">The sequence shown here is derived from an EMBL/GenBank/DDBJ whole genome shotgun (WGS) entry which is preliminary data.</text>
</comment>
<organism evidence="8 9">
    <name type="scientific">Micromonospora fulviviridis</name>
    <dbReference type="NCBI Taxonomy" id="47860"/>
    <lineage>
        <taxon>Bacteria</taxon>
        <taxon>Bacillati</taxon>
        <taxon>Actinomycetota</taxon>
        <taxon>Actinomycetes</taxon>
        <taxon>Micromonosporales</taxon>
        <taxon>Micromonosporaceae</taxon>
        <taxon>Micromonospora</taxon>
    </lineage>
</organism>
<dbReference type="Proteomes" id="UP001550348">
    <property type="component" value="Unassembled WGS sequence"/>
</dbReference>
<keyword evidence="2 6" id="KW-0812">Transmembrane</keyword>
<dbReference type="RefSeq" id="WP_355664076.1">
    <property type="nucleotide sequence ID" value="NZ_JBEXRX010000017.1"/>
</dbReference>
<feature type="domain" description="DUF202" evidence="7">
    <location>
        <begin position="57"/>
        <end position="121"/>
    </location>
</feature>
<accession>A0ABV2VH22</accession>
<gene>
    <name evidence="8" type="ORF">ABZ071_09205</name>
</gene>
<proteinExistence type="predicted"/>
<evidence type="ECO:0000256" key="1">
    <source>
        <dbReference type="ARBA" id="ARBA00004127"/>
    </source>
</evidence>
<keyword evidence="9" id="KW-1185">Reference proteome</keyword>
<dbReference type="Pfam" id="PF02656">
    <property type="entry name" value="DUF202"/>
    <property type="match status" value="1"/>
</dbReference>
<sequence length="156" mass="16396">MVRGFPRRRQADPAGTGASSRGALPAEYTYSGGPASADASARWPRRVFSQGSDPDPRFSLANERTFLAWIRTSLALFAAGVALEAVNLPIVPGLRRASAIVLILLGAAAPAQAWFGWVRTELALRLGRSLPPPLMAVPVGAGLMLVGVLVLLGLIL</sequence>
<dbReference type="EMBL" id="JBEXRX010000017">
    <property type="protein sequence ID" value="MEU0152090.1"/>
    <property type="molecule type" value="Genomic_DNA"/>
</dbReference>
<feature type="region of interest" description="Disordered" evidence="5">
    <location>
        <begin position="1"/>
        <end position="38"/>
    </location>
</feature>
<keyword evidence="4 6" id="KW-0472">Membrane</keyword>
<feature type="transmembrane region" description="Helical" evidence="6">
    <location>
        <begin position="135"/>
        <end position="155"/>
    </location>
</feature>
<evidence type="ECO:0000259" key="7">
    <source>
        <dbReference type="Pfam" id="PF02656"/>
    </source>
</evidence>
<evidence type="ECO:0000313" key="8">
    <source>
        <dbReference type="EMBL" id="MEU0152090.1"/>
    </source>
</evidence>
<feature type="transmembrane region" description="Helical" evidence="6">
    <location>
        <begin position="97"/>
        <end position="115"/>
    </location>
</feature>
<reference evidence="8 9" key="1">
    <citation type="submission" date="2024-06" db="EMBL/GenBank/DDBJ databases">
        <title>The Natural Products Discovery Center: Release of the First 8490 Sequenced Strains for Exploring Actinobacteria Biosynthetic Diversity.</title>
        <authorList>
            <person name="Kalkreuter E."/>
            <person name="Kautsar S.A."/>
            <person name="Yang D."/>
            <person name="Bader C.D."/>
            <person name="Teijaro C.N."/>
            <person name="Fluegel L."/>
            <person name="Davis C.M."/>
            <person name="Simpson J.R."/>
            <person name="Lauterbach L."/>
            <person name="Steele A.D."/>
            <person name="Gui C."/>
            <person name="Meng S."/>
            <person name="Li G."/>
            <person name="Viehrig K."/>
            <person name="Ye F."/>
            <person name="Su P."/>
            <person name="Kiefer A.F."/>
            <person name="Nichols A."/>
            <person name="Cepeda A.J."/>
            <person name="Yan W."/>
            <person name="Fan B."/>
            <person name="Jiang Y."/>
            <person name="Adhikari A."/>
            <person name="Zheng C.-J."/>
            <person name="Schuster L."/>
            <person name="Cowan T.M."/>
            <person name="Smanski M.J."/>
            <person name="Chevrette M.G."/>
            <person name="De Carvalho L.P.S."/>
            <person name="Shen B."/>
        </authorList>
    </citation>
    <scope>NUCLEOTIDE SEQUENCE [LARGE SCALE GENOMIC DNA]</scope>
    <source>
        <strain evidence="8 9">NPDC006286</strain>
    </source>
</reference>
<evidence type="ECO:0000313" key="9">
    <source>
        <dbReference type="Proteomes" id="UP001550348"/>
    </source>
</evidence>
<evidence type="ECO:0000256" key="3">
    <source>
        <dbReference type="ARBA" id="ARBA00022989"/>
    </source>
</evidence>
<protein>
    <submittedName>
        <fullName evidence="8">DUF202 domain-containing protein</fullName>
    </submittedName>
</protein>
<evidence type="ECO:0000256" key="6">
    <source>
        <dbReference type="SAM" id="Phobius"/>
    </source>
</evidence>
<name>A0ABV2VH22_9ACTN</name>
<dbReference type="InterPro" id="IPR003807">
    <property type="entry name" value="DUF202"/>
</dbReference>
<evidence type="ECO:0000256" key="5">
    <source>
        <dbReference type="SAM" id="MobiDB-lite"/>
    </source>
</evidence>
<evidence type="ECO:0000256" key="2">
    <source>
        <dbReference type="ARBA" id="ARBA00022692"/>
    </source>
</evidence>
<comment type="subcellular location">
    <subcellularLocation>
        <location evidence="1">Endomembrane system</location>
        <topology evidence="1">Multi-pass membrane protein</topology>
    </subcellularLocation>
</comment>
<evidence type="ECO:0000256" key="4">
    <source>
        <dbReference type="ARBA" id="ARBA00023136"/>
    </source>
</evidence>
<keyword evidence="3 6" id="KW-1133">Transmembrane helix</keyword>